<comment type="caution">
    <text evidence="3">The sequence shown here is derived from an EMBL/GenBank/DDBJ whole genome shotgun (WGS) entry which is preliminary data.</text>
</comment>
<dbReference type="AlphaFoldDB" id="A0A5R9L2W5"/>
<organism evidence="3 4">
    <name type="scientific">Dyadobacter luticola</name>
    <dbReference type="NCBI Taxonomy" id="1979387"/>
    <lineage>
        <taxon>Bacteria</taxon>
        <taxon>Pseudomonadati</taxon>
        <taxon>Bacteroidota</taxon>
        <taxon>Cytophagia</taxon>
        <taxon>Cytophagales</taxon>
        <taxon>Spirosomataceae</taxon>
        <taxon>Dyadobacter</taxon>
    </lineage>
</organism>
<keyword evidence="1" id="KW-0732">Signal</keyword>
<dbReference type="Gene3D" id="2.60.120.560">
    <property type="entry name" value="Exo-inulinase, domain 1"/>
    <property type="match status" value="1"/>
</dbReference>
<proteinExistence type="predicted"/>
<feature type="chain" id="PRO_5024322739" evidence="1">
    <location>
        <begin position="19"/>
        <end position="242"/>
    </location>
</feature>
<name>A0A5R9L2W5_9BACT</name>
<dbReference type="InterPro" id="IPR010496">
    <property type="entry name" value="AL/BT2_dom"/>
</dbReference>
<reference evidence="3 4" key="1">
    <citation type="submission" date="2019-05" db="EMBL/GenBank/DDBJ databases">
        <authorList>
            <person name="Qu J.-H."/>
        </authorList>
    </citation>
    <scope>NUCLEOTIDE SEQUENCE [LARGE SCALE GENOMIC DNA]</scope>
    <source>
        <strain evidence="3 4">T17</strain>
    </source>
</reference>
<gene>
    <name evidence="3" type="ORF">FEN17_03655</name>
</gene>
<evidence type="ECO:0000313" key="3">
    <source>
        <dbReference type="EMBL" id="TLV02727.1"/>
    </source>
</evidence>
<feature type="domain" description="3-keto-alpha-glucoside-1,2-lyase/3-keto-2-hydroxy-glucal hydratase" evidence="2">
    <location>
        <begin position="35"/>
        <end position="240"/>
    </location>
</feature>
<dbReference type="Pfam" id="PF06439">
    <property type="entry name" value="3keto-disac_hyd"/>
    <property type="match status" value="1"/>
</dbReference>
<dbReference type="OrthoDB" id="9806233at2"/>
<evidence type="ECO:0000259" key="2">
    <source>
        <dbReference type="Pfam" id="PF06439"/>
    </source>
</evidence>
<dbReference type="GO" id="GO:0016787">
    <property type="term" value="F:hydrolase activity"/>
    <property type="evidence" value="ECO:0007669"/>
    <property type="project" value="InterPro"/>
</dbReference>
<dbReference type="RefSeq" id="WP_138363937.1">
    <property type="nucleotide sequence ID" value="NZ_VCEJ01000002.1"/>
</dbReference>
<feature type="signal peptide" evidence="1">
    <location>
        <begin position="1"/>
        <end position="18"/>
    </location>
</feature>
<keyword evidence="4" id="KW-1185">Reference proteome</keyword>
<sequence>MRNAKLFTWLLAGVTLTAAPGFTSDETFENPQKEKWVTLFDGKTLKGWHNYNQTGVKGWVVEDGALISEGTGGDLVTDKEYGDFELEFEFKIPTGSNSGVVYKVVEKPEIARTIFSGPEYQIIDDANYKVKNADGKETGLHPGQLSGANYDMNPPSDPTAFKPAGTWNTGRIVVKDNVIKHYLNGKLVVEYTYGNDEWKTNLTKSKFKDWPYATPHAKGKIALQNHNAKEKVYFGTIRIREI</sequence>
<evidence type="ECO:0000256" key="1">
    <source>
        <dbReference type="SAM" id="SignalP"/>
    </source>
</evidence>
<dbReference type="Proteomes" id="UP000306402">
    <property type="component" value="Unassembled WGS sequence"/>
</dbReference>
<protein>
    <submittedName>
        <fullName evidence="3">DUF1080 domain-containing protein</fullName>
    </submittedName>
</protein>
<dbReference type="EMBL" id="VCEJ01000002">
    <property type="protein sequence ID" value="TLV02727.1"/>
    <property type="molecule type" value="Genomic_DNA"/>
</dbReference>
<evidence type="ECO:0000313" key="4">
    <source>
        <dbReference type="Proteomes" id="UP000306402"/>
    </source>
</evidence>
<accession>A0A5R9L2W5</accession>